<evidence type="ECO:0000256" key="9">
    <source>
        <dbReference type="ARBA" id="ARBA00062917"/>
    </source>
</evidence>
<dbReference type="CDD" id="cd11583">
    <property type="entry name" value="Orc6_mid"/>
    <property type="match status" value="1"/>
</dbReference>
<keyword evidence="5" id="KW-0235">DNA replication</keyword>
<evidence type="ECO:0000259" key="11">
    <source>
        <dbReference type="Pfam" id="PF05460"/>
    </source>
</evidence>
<proteinExistence type="inferred from homology"/>
<comment type="subunit">
    <text evidence="9">Component of ORC, a complex composed of at least 6 subunits: ORC1, ORC2, ORC3, ORC4, ORC5 and ORC6. ORC is regulated in a cell-cycle dependent manner. It is sequentially assembled at the exit from anaphase of mitosis and disassembled as cells enter S phase. Interacts with DBF4.</text>
</comment>
<dbReference type="Gene3D" id="1.10.472.10">
    <property type="entry name" value="Cyclin-like"/>
    <property type="match status" value="2"/>
</dbReference>
<feature type="domain" description="ORC6 second cyclin-like" evidence="12">
    <location>
        <begin position="98"/>
        <end position="181"/>
    </location>
</feature>
<dbReference type="InterPro" id="IPR008721">
    <property type="entry name" value="ORC6_cyclin_first"/>
</dbReference>
<evidence type="ECO:0000256" key="4">
    <source>
        <dbReference type="ARBA" id="ARBA00022553"/>
    </source>
</evidence>
<dbReference type="Pfam" id="PF21913">
    <property type="entry name" value="ORC6_2nd"/>
    <property type="match status" value="2"/>
</dbReference>
<evidence type="ECO:0000259" key="12">
    <source>
        <dbReference type="Pfam" id="PF21913"/>
    </source>
</evidence>
<evidence type="ECO:0000313" key="14">
    <source>
        <dbReference type="RefSeq" id="XP_019628793.1"/>
    </source>
</evidence>
<name>A0A6P4YWS9_BRABE</name>
<sequence length="378" mass="41898">MEGEVVKKLAPKLGISVPSTIKKALELMRMCDARCTNLSSLGIQGSCKAVLCLELAASCQDQPVNKDIAVRLSGVSKKVYSNALQTLGRMLDVQPKANVKDLCVQFGCVGAAELAKDILHRYQDELQTKVSDADISQPMFPAAAVYASAKQLKIKVDKAKLTSVAGTKKTVFDKLCIEMTKHAEKIAEAKKTPGTKSKRTKTFIEELEESFEGDKVGSSTKVARLCDSDDEEEDYEEWKRRILENAAKALGEKDLSISYLSNLLLCFCFLLFCRQLKIKVDKAKLTSVAGTKKTVFDKLCIEMTKHAEKIAEAKKTPGTKSKRTKTLIEELEESFESDKVGSSTKVARLCDSDDEEEDYEEWKRRILENAAKALGEKE</sequence>
<gene>
    <name evidence="14" type="primary">LOC109473372</name>
</gene>
<dbReference type="GO" id="GO:0006270">
    <property type="term" value="P:DNA replication initiation"/>
    <property type="evidence" value="ECO:0007669"/>
    <property type="project" value="TreeGrafter"/>
</dbReference>
<evidence type="ECO:0000313" key="13">
    <source>
        <dbReference type="Proteomes" id="UP000515135"/>
    </source>
</evidence>
<evidence type="ECO:0000256" key="1">
    <source>
        <dbReference type="ARBA" id="ARBA00004123"/>
    </source>
</evidence>
<accession>A0A6P4YWS9</accession>
<dbReference type="OrthoDB" id="5552484at2759"/>
<dbReference type="PANTHER" id="PTHR13394">
    <property type="entry name" value="ORIGIN RECOGNITION COMPLEX SUBUNIT 6"/>
    <property type="match status" value="1"/>
</dbReference>
<feature type="domain" description="ORC6 second cyclin-like" evidence="12">
    <location>
        <begin position="262"/>
        <end position="305"/>
    </location>
</feature>
<protein>
    <recommendedName>
        <fullName evidence="10">Origin recognition complex subunit 6</fullName>
    </recommendedName>
</protein>
<dbReference type="AlphaFoldDB" id="A0A6P4YWS9"/>
<dbReference type="GeneID" id="109473372"/>
<dbReference type="RefSeq" id="XP_019628793.1">
    <property type="nucleotide sequence ID" value="XM_019773234.1"/>
</dbReference>
<dbReference type="Proteomes" id="UP000515135">
    <property type="component" value="Unplaced"/>
</dbReference>
<keyword evidence="13" id="KW-1185">Reference proteome</keyword>
<evidence type="ECO:0000256" key="6">
    <source>
        <dbReference type="ARBA" id="ARBA00022843"/>
    </source>
</evidence>
<keyword evidence="6" id="KW-0832">Ubl conjugation</keyword>
<dbReference type="InterPro" id="IPR020529">
    <property type="entry name" value="ORC6_met/pln"/>
</dbReference>
<evidence type="ECO:0000256" key="2">
    <source>
        <dbReference type="ARBA" id="ARBA00010840"/>
    </source>
</evidence>
<dbReference type="GO" id="GO:0005664">
    <property type="term" value="C:nuclear origin of replication recognition complex"/>
    <property type="evidence" value="ECO:0007669"/>
    <property type="project" value="InterPro"/>
</dbReference>
<dbReference type="FunFam" id="1.10.472.10:FF:000054">
    <property type="entry name" value="origin recognition complex subunit 6"/>
    <property type="match status" value="1"/>
</dbReference>
<evidence type="ECO:0000256" key="7">
    <source>
        <dbReference type="ARBA" id="ARBA00023125"/>
    </source>
</evidence>
<evidence type="ECO:0000256" key="3">
    <source>
        <dbReference type="ARBA" id="ARBA00022499"/>
    </source>
</evidence>
<evidence type="ECO:0000256" key="10">
    <source>
        <dbReference type="ARBA" id="ARBA00069654"/>
    </source>
</evidence>
<evidence type="ECO:0000256" key="5">
    <source>
        <dbReference type="ARBA" id="ARBA00022705"/>
    </source>
</evidence>
<keyword evidence="7" id="KW-0238">DNA-binding</keyword>
<feature type="domain" description="ORC6 first cyclin-like" evidence="11">
    <location>
        <begin position="7"/>
        <end position="94"/>
    </location>
</feature>
<comment type="similarity">
    <text evidence="2">Belongs to the ORC6 family.</text>
</comment>
<dbReference type="GO" id="GO:0003677">
    <property type="term" value="F:DNA binding"/>
    <property type="evidence" value="ECO:0007669"/>
    <property type="project" value="UniProtKB-KW"/>
</dbReference>
<evidence type="ECO:0000256" key="8">
    <source>
        <dbReference type="ARBA" id="ARBA00023242"/>
    </source>
</evidence>
<dbReference type="KEGG" id="bbel:109473372"/>
<dbReference type="InterPro" id="IPR054113">
    <property type="entry name" value="ORC6_cyclin-like_2nd"/>
</dbReference>
<keyword evidence="3" id="KW-1017">Isopeptide bond</keyword>
<organism evidence="13 14">
    <name type="scientific">Branchiostoma belcheri</name>
    <name type="common">Amphioxus</name>
    <dbReference type="NCBI Taxonomy" id="7741"/>
    <lineage>
        <taxon>Eukaryota</taxon>
        <taxon>Metazoa</taxon>
        <taxon>Chordata</taxon>
        <taxon>Cephalochordata</taxon>
        <taxon>Leptocardii</taxon>
        <taxon>Amphioxiformes</taxon>
        <taxon>Branchiostomatidae</taxon>
        <taxon>Branchiostoma</taxon>
    </lineage>
</organism>
<comment type="subcellular location">
    <subcellularLocation>
        <location evidence="1">Nucleus</location>
    </subcellularLocation>
</comment>
<keyword evidence="4" id="KW-0597">Phosphoprotein</keyword>
<keyword evidence="8" id="KW-0539">Nucleus</keyword>
<dbReference type="PANTHER" id="PTHR13394:SF0">
    <property type="entry name" value="ORIGIN RECOGNITION COMPLEX SUBUNIT 6"/>
    <property type="match status" value="1"/>
</dbReference>
<reference evidence="14" key="1">
    <citation type="submission" date="2025-08" db="UniProtKB">
        <authorList>
            <consortium name="RefSeq"/>
        </authorList>
    </citation>
    <scope>IDENTIFICATION</scope>
    <source>
        <tissue evidence="14">Gonad</tissue>
    </source>
</reference>
<dbReference type="Pfam" id="PF05460">
    <property type="entry name" value="ORC6"/>
    <property type="match status" value="1"/>
</dbReference>